<organism evidence="2">
    <name type="scientific">bioreactor metagenome</name>
    <dbReference type="NCBI Taxonomy" id="1076179"/>
    <lineage>
        <taxon>unclassified sequences</taxon>
        <taxon>metagenomes</taxon>
        <taxon>ecological metagenomes</taxon>
    </lineage>
</organism>
<dbReference type="PANTHER" id="PTHR34203">
    <property type="entry name" value="METHYLTRANSFERASE, FKBM FAMILY PROTEIN"/>
    <property type="match status" value="1"/>
</dbReference>
<dbReference type="EMBL" id="VSSQ01000598">
    <property type="protein sequence ID" value="MPL98253.1"/>
    <property type="molecule type" value="Genomic_DNA"/>
</dbReference>
<dbReference type="AlphaFoldDB" id="A0A644W749"/>
<feature type="domain" description="Methyltransferase FkbM" evidence="1">
    <location>
        <begin position="186"/>
        <end position="311"/>
    </location>
</feature>
<proteinExistence type="predicted"/>
<accession>A0A644W749</accession>
<sequence>MLDFVVETKTVWENLKAVDKPIVLYGMGNGADRILDRCIAEDIAVSGVFASDAFVRGQTFRSYQVHKYADIVKKYENFVIVIAFASESPIVLEDFYTLAAQHETYAPHVAIFTGDDIVSFHWLQVHAAQLQMVYDNLADARSREVFADILNYKVSGKLKYLKNSTSQRQDDLRELLNFAENEVYVDLGAYDGDTIREFLQLTQGTYSKIFALEPDKKNFIKLQRFIVQEQLPNVELLNRGIWCKPGEHNFFQRGGRMSSLSEQGKVSVKVDSLDNILGKSAVSYIKMDVEGAEEEALIGGSEHLAKYMPKLFVAGYHRDDDLWKLPQLLWNIAPYKIFLRRHPYVPCWEINFLAKK</sequence>
<dbReference type="InterPro" id="IPR052514">
    <property type="entry name" value="SAM-dependent_MTase"/>
</dbReference>
<dbReference type="NCBIfam" id="TIGR01444">
    <property type="entry name" value="fkbM_fam"/>
    <property type="match status" value="1"/>
</dbReference>
<evidence type="ECO:0000259" key="1">
    <source>
        <dbReference type="Pfam" id="PF05050"/>
    </source>
</evidence>
<dbReference type="InterPro" id="IPR029063">
    <property type="entry name" value="SAM-dependent_MTases_sf"/>
</dbReference>
<reference evidence="2" key="1">
    <citation type="submission" date="2019-08" db="EMBL/GenBank/DDBJ databases">
        <authorList>
            <person name="Kucharzyk K."/>
            <person name="Murdoch R.W."/>
            <person name="Higgins S."/>
            <person name="Loffler F."/>
        </authorList>
    </citation>
    <scope>NUCLEOTIDE SEQUENCE</scope>
</reference>
<gene>
    <name evidence="2" type="ORF">SDC9_44453</name>
</gene>
<dbReference type="PANTHER" id="PTHR34203:SF15">
    <property type="entry name" value="SLL1173 PROTEIN"/>
    <property type="match status" value="1"/>
</dbReference>
<evidence type="ECO:0000313" key="2">
    <source>
        <dbReference type="EMBL" id="MPL98253.1"/>
    </source>
</evidence>
<dbReference type="Pfam" id="PF05050">
    <property type="entry name" value="Methyltransf_21"/>
    <property type="match status" value="1"/>
</dbReference>
<dbReference type="InterPro" id="IPR006342">
    <property type="entry name" value="FkbM_mtfrase"/>
</dbReference>
<name>A0A644W749_9ZZZZ</name>
<protein>
    <recommendedName>
        <fullName evidence="1">Methyltransferase FkbM domain-containing protein</fullName>
    </recommendedName>
</protein>
<comment type="caution">
    <text evidence="2">The sequence shown here is derived from an EMBL/GenBank/DDBJ whole genome shotgun (WGS) entry which is preliminary data.</text>
</comment>
<dbReference type="Gene3D" id="3.40.50.150">
    <property type="entry name" value="Vaccinia Virus protein VP39"/>
    <property type="match status" value="1"/>
</dbReference>
<dbReference type="SUPFAM" id="SSF53335">
    <property type="entry name" value="S-adenosyl-L-methionine-dependent methyltransferases"/>
    <property type="match status" value="1"/>
</dbReference>